<dbReference type="InterPro" id="IPR050613">
    <property type="entry name" value="Sec_Metabolite_Reg"/>
</dbReference>
<dbReference type="Proteomes" id="UP000325902">
    <property type="component" value="Unassembled WGS sequence"/>
</dbReference>
<evidence type="ECO:0000259" key="5">
    <source>
        <dbReference type="PROSITE" id="PS50048"/>
    </source>
</evidence>
<dbReference type="InterPro" id="IPR007219">
    <property type="entry name" value="XnlR_reg_dom"/>
</dbReference>
<dbReference type="GO" id="GO:0006351">
    <property type="term" value="P:DNA-templated transcription"/>
    <property type="evidence" value="ECO:0007669"/>
    <property type="project" value="InterPro"/>
</dbReference>
<evidence type="ECO:0000256" key="3">
    <source>
        <dbReference type="ARBA" id="ARBA00023242"/>
    </source>
</evidence>
<dbReference type="GO" id="GO:0008270">
    <property type="term" value="F:zinc ion binding"/>
    <property type="evidence" value="ECO:0007669"/>
    <property type="project" value="InterPro"/>
</dbReference>
<feature type="compositionally biased region" description="Low complexity" evidence="4">
    <location>
        <begin position="1"/>
        <end position="14"/>
    </location>
</feature>
<name>A0A5N5D7B2_9PEZI</name>
<comment type="subcellular location">
    <subcellularLocation>
        <location evidence="1">Nucleus</location>
    </subcellularLocation>
</comment>
<dbReference type="EMBL" id="VCHE01000058">
    <property type="protein sequence ID" value="KAB2573465.1"/>
    <property type="molecule type" value="Genomic_DNA"/>
</dbReference>
<dbReference type="CDD" id="cd00067">
    <property type="entry name" value="GAL4"/>
    <property type="match status" value="1"/>
</dbReference>
<dbReference type="SMART" id="SM00066">
    <property type="entry name" value="GAL4"/>
    <property type="match status" value="1"/>
</dbReference>
<feature type="region of interest" description="Disordered" evidence="4">
    <location>
        <begin position="1"/>
        <end position="23"/>
    </location>
</feature>
<dbReference type="InterPro" id="IPR001138">
    <property type="entry name" value="Zn2Cys6_DnaBD"/>
</dbReference>
<keyword evidence="2" id="KW-0479">Metal-binding</keyword>
<reference evidence="6 7" key="1">
    <citation type="journal article" date="2019" name="Sci. Rep.">
        <title>A multi-omics analysis of the grapevine pathogen Lasiodiplodia theobromae reveals that temperature affects the expression of virulence- and pathogenicity-related genes.</title>
        <authorList>
            <person name="Felix C."/>
            <person name="Meneses R."/>
            <person name="Goncalves M.F.M."/>
            <person name="Tilleman L."/>
            <person name="Duarte A.S."/>
            <person name="Jorrin-Novo J.V."/>
            <person name="Van de Peer Y."/>
            <person name="Deforce D."/>
            <person name="Van Nieuwerburgh F."/>
            <person name="Esteves A.C."/>
            <person name="Alves A."/>
        </authorList>
    </citation>
    <scope>NUCLEOTIDE SEQUENCE [LARGE SCALE GENOMIC DNA]</scope>
    <source>
        <strain evidence="6 7">LA-SOL3</strain>
    </source>
</reference>
<evidence type="ECO:0000313" key="7">
    <source>
        <dbReference type="Proteomes" id="UP000325902"/>
    </source>
</evidence>
<dbReference type="SMART" id="SM00906">
    <property type="entry name" value="Fungal_trans"/>
    <property type="match status" value="1"/>
</dbReference>
<keyword evidence="7" id="KW-1185">Reference proteome</keyword>
<dbReference type="CDD" id="cd12148">
    <property type="entry name" value="fungal_TF_MHR"/>
    <property type="match status" value="1"/>
</dbReference>
<evidence type="ECO:0000256" key="1">
    <source>
        <dbReference type="ARBA" id="ARBA00004123"/>
    </source>
</evidence>
<dbReference type="GO" id="GO:0003677">
    <property type="term" value="F:DNA binding"/>
    <property type="evidence" value="ECO:0007669"/>
    <property type="project" value="InterPro"/>
</dbReference>
<proteinExistence type="predicted"/>
<dbReference type="InterPro" id="IPR036864">
    <property type="entry name" value="Zn2-C6_fun-type_DNA-bd_sf"/>
</dbReference>
<dbReference type="Pfam" id="PF04082">
    <property type="entry name" value="Fungal_trans"/>
    <property type="match status" value="1"/>
</dbReference>
<evidence type="ECO:0000256" key="2">
    <source>
        <dbReference type="ARBA" id="ARBA00022723"/>
    </source>
</evidence>
<feature type="domain" description="Zn(2)-C6 fungal-type" evidence="5">
    <location>
        <begin position="30"/>
        <end position="58"/>
    </location>
</feature>
<dbReference type="PANTHER" id="PTHR31001:SF45">
    <property type="entry name" value="ZN(II)2CYS6 TRANSCRIPTION FACTOR (EUROFUNG)"/>
    <property type="match status" value="1"/>
</dbReference>
<protein>
    <submittedName>
        <fullName evidence="6">Transcription factor vrtR1</fullName>
    </submittedName>
</protein>
<accession>A0A5N5D7B2</accession>
<dbReference type="Pfam" id="PF00172">
    <property type="entry name" value="Zn_clus"/>
    <property type="match status" value="1"/>
</dbReference>
<evidence type="ECO:0000313" key="6">
    <source>
        <dbReference type="EMBL" id="KAB2573465.1"/>
    </source>
</evidence>
<dbReference type="GO" id="GO:0005634">
    <property type="term" value="C:nucleus"/>
    <property type="evidence" value="ECO:0007669"/>
    <property type="project" value="UniProtKB-SubCell"/>
</dbReference>
<comment type="caution">
    <text evidence="6">The sequence shown here is derived from an EMBL/GenBank/DDBJ whole genome shotgun (WGS) entry which is preliminary data.</text>
</comment>
<dbReference type="SUPFAM" id="SSF57701">
    <property type="entry name" value="Zn2/Cys6 DNA-binding domain"/>
    <property type="match status" value="1"/>
</dbReference>
<feature type="region of interest" description="Disordered" evidence="4">
    <location>
        <begin position="95"/>
        <end position="120"/>
    </location>
</feature>
<dbReference type="PROSITE" id="PS50048">
    <property type="entry name" value="ZN2_CY6_FUNGAL_2"/>
    <property type="match status" value="1"/>
</dbReference>
<evidence type="ECO:0000256" key="4">
    <source>
        <dbReference type="SAM" id="MobiDB-lite"/>
    </source>
</evidence>
<sequence>MLAIWPTPEQESPTTSPPSSQPRKAQRVLACVLCQQRKIKCNRKFPCSNCIRSKASCVPATVNPRRKRRFPERELLDRLNRYEDLLRQNNVKFEPLHKEENASPNIEGANHSDEDMPEAPVVEQPSGLVNVKPEPVYEPKNFWHTMSQGFRDPDNDSDSSQDDVREGVVKNAWDLLYSKNDHLFLGSRKTAVDISTLHPEPVQILRLWQIYLDGVNPLLKVTHAPSLQGRIIEAASNVSHTSPALEALMFSIYCVAVQSLDEDDCQAIFKSSKENLLTAHHFGCEQALLNCGFLRTGDRDCLTALFLYLISVGPQTDPRSLSSVLGVALRIAQRMGIDSESANAGCNPLEAEMRRRLWWSLVLFDARVSELANYRSTVLAPTWDCKIPLNVSDSDLWSEMREPPPAQEKCTDVLYAAVRSELGEFLRHAAIHLDFTTPALKPIAKDTKGSLDALERRLNDKYLRFCDPQNPLHFMTLCTTRSFLARYRLVDHHNNNNSSSSSSPSPSSPDDQTAALSHALTWLDADTHIMTSPLTKPFRWLFQFYFPFPAYVQAVQHLKRRPLGPDAARAWELLSDHYDARFATAAYPPSATAEDDDANPLYGIFARMVLQAWRPREEALQRAGEVPVVVPRIVERFREKMAEVARAEAVAETGQQGQEQGQQEGGTAAVDAGVADVGGMMGVGFGGYGGMMFGMDGQQGLGGYVEPGLGGFPNAGLLGQFPLDVGMGQMNWAGMDWGFGDGRGG</sequence>
<dbReference type="Gene3D" id="4.10.240.10">
    <property type="entry name" value="Zn(2)-C6 fungal-type DNA-binding domain"/>
    <property type="match status" value="1"/>
</dbReference>
<dbReference type="AlphaFoldDB" id="A0A5N5D7B2"/>
<dbReference type="GO" id="GO:0000981">
    <property type="term" value="F:DNA-binding transcription factor activity, RNA polymerase II-specific"/>
    <property type="evidence" value="ECO:0007669"/>
    <property type="project" value="InterPro"/>
</dbReference>
<keyword evidence="3" id="KW-0539">Nucleus</keyword>
<dbReference type="OrthoDB" id="2269373at2759"/>
<gene>
    <name evidence="6" type="primary">vrtR1_0</name>
    <name evidence="6" type="ORF">DBV05_g7887</name>
</gene>
<dbReference type="PANTHER" id="PTHR31001">
    <property type="entry name" value="UNCHARACTERIZED TRANSCRIPTIONAL REGULATORY PROTEIN"/>
    <property type="match status" value="1"/>
</dbReference>
<organism evidence="6 7">
    <name type="scientific">Lasiodiplodia theobromae</name>
    <dbReference type="NCBI Taxonomy" id="45133"/>
    <lineage>
        <taxon>Eukaryota</taxon>
        <taxon>Fungi</taxon>
        <taxon>Dikarya</taxon>
        <taxon>Ascomycota</taxon>
        <taxon>Pezizomycotina</taxon>
        <taxon>Dothideomycetes</taxon>
        <taxon>Dothideomycetes incertae sedis</taxon>
        <taxon>Botryosphaeriales</taxon>
        <taxon>Botryosphaeriaceae</taxon>
        <taxon>Lasiodiplodia</taxon>
    </lineage>
</organism>